<dbReference type="AlphaFoldDB" id="A0A7R9D5A0"/>
<dbReference type="EMBL" id="OC320182">
    <property type="protein sequence ID" value="CAD7407459.1"/>
    <property type="molecule type" value="Genomic_DNA"/>
</dbReference>
<organism evidence="1">
    <name type="scientific">Timema cristinae</name>
    <name type="common">Walking stick</name>
    <dbReference type="NCBI Taxonomy" id="61476"/>
    <lineage>
        <taxon>Eukaryota</taxon>
        <taxon>Metazoa</taxon>
        <taxon>Ecdysozoa</taxon>
        <taxon>Arthropoda</taxon>
        <taxon>Hexapoda</taxon>
        <taxon>Insecta</taxon>
        <taxon>Pterygota</taxon>
        <taxon>Neoptera</taxon>
        <taxon>Polyneoptera</taxon>
        <taxon>Phasmatodea</taxon>
        <taxon>Timematodea</taxon>
        <taxon>Timematoidea</taxon>
        <taxon>Timematidae</taxon>
        <taxon>Timema</taxon>
    </lineage>
</organism>
<accession>A0A7R9D5A0</accession>
<gene>
    <name evidence="1" type="ORF">TCEB3V08_LOCUS9034</name>
</gene>
<sequence length="92" mass="9712">MKQVLERDSLLLCRTHGKGTRCSRNSAPFAAPRVGTSGPRAASTALLRVTTSALTSLQTIVVLLSMLPKLQPGGQFIPLEFTTAANKMAATS</sequence>
<name>A0A7R9D5A0_TIMCR</name>
<proteinExistence type="predicted"/>
<evidence type="ECO:0000313" key="1">
    <source>
        <dbReference type="EMBL" id="CAD7407459.1"/>
    </source>
</evidence>
<reference evidence="1" key="1">
    <citation type="submission" date="2020-11" db="EMBL/GenBank/DDBJ databases">
        <authorList>
            <person name="Tran Van P."/>
        </authorList>
    </citation>
    <scope>NUCLEOTIDE SEQUENCE</scope>
</reference>
<protein>
    <submittedName>
        <fullName evidence="1">Uncharacterized protein</fullName>
    </submittedName>
</protein>